<feature type="binding site" evidence="10">
    <location>
        <begin position="150"/>
        <end position="153"/>
    </location>
    <ligand>
        <name>substrate</name>
    </ligand>
</feature>
<gene>
    <name evidence="12" type="primary">rdgB</name>
    <name evidence="12" type="ORF">EVA68_00195</name>
</gene>
<evidence type="ECO:0000256" key="7">
    <source>
        <dbReference type="ARBA" id="ARBA00023080"/>
    </source>
</evidence>
<evidence type="ECO:0000256" key="10">
    <source>
        <dbReference type="HAMAP-Rule" id="MF_01405"/>
    </source>
</evidence>
<protein>
    <recommendedName>
        <fullName evidence="10">dITP/XTP pyrophosphatase</fullName>
        <ecNumber evidence="10">3.6.1.66</ecNumber>
    </recommendedName>
    <alternativeName>
        <fullName evidence="10">Non-canonical purine NTP pyrophosphatase</fullName>
    </alternativeName>
    <alternativeName>
        <fullName evidence="10">Non-standard purine NTP pyrophosphatase</fullName>
    </alternativeName>
    <alternativeName>
        <fullName evidence="10">Nucleoside-triphosphate diphosphatase</fullName>
    </alternativeName>
    <alternativeName>
        <fullName evidence="10">Nucleoside-triphosphate pyrophosphatase</fullName>
        <shortName evidence="10">NTPase</shortName>
    </alternativeName>
</protein>
<feature type="binding site" evidence="10">
    <location>
        <begin position="178"/>
        <end position="179"/>
    </location>
    <ligand>
        <name>substrate</name>
    </ligand>
</feature>
<organism evidence="12 13">
    <name type="scientific">OM182 bacterium</name>
    <dbReference type="NCBI Taxonomy" id="2510334"/>
    <lineage>
        <taxon>Bacteria</taxon>
        <taxon>Pseudomonadati</taxon>
        <taxon>Pseudomonadota</taxon>
        <taxon>Gammaproteobacteria</taxon>
        <taxon>OMG group</taxon>
        <taxon>OM182 clade</taxon>
    </lineage>
</organism>
<dbReference type="InterPro" id="IPR002637">
    <property type="entry name" value="RdgB/HAM1"/>
</dbReference>
<dbReference type="GO" id="GO:0036222">
    <property type="term" value="F:XTP diphosphatase activity"/>
    <property type="evidence" value="ECO:0007669"/>
    <property type="project" value="UniProtKB-UniRule"/>
</dbReference>
<keyword evidence="7 10" id="KW-0546">Nucleotide metabolism</keyword>
<accession>A0A520S5C7</accession>
<feature type="binding site" evidence="10">
    <location>
        <position position="68"/>
    </location>
    <ligand>
        <name>substrate</name>
    </ligand>
</feature>
<evidence type="ECO:0000256" key="6">
    <source>
        <dbReference type="ARBA" id="ARBA00022842"/>
    </source>
</evidence>
<dbReference type="Pfam" id="PF01725">
    <property type="entry name" value="Ham1p_like"/>
    <property type="match status" value="1"/>
</dbReference>
<evidence type="ECO:0000256" key="11">
    <source>
        <dbReference type="RuleBase" id="RU003781"/>
    </source>
</evidence>
<keyword evidence="5 10" id="KW-0378">Hydrolase</keyword>
<dbReference type="GO" id="GO:0017111">
    <property type="term" value="F:ribonucleoside triphosphate phosphatase activity"/>
    <property type="evidence" value="ECO:0007669"/>
    <property type="project" value="InterPro"/>
</dbReference>
<dbReference type="GO" id="GO:0046872">
    <property type="term" value="F:metal ion binding"/>
    <property type="evidence" value="ECO:0007669"/>
    <property type="project" value="UniProtKB-KW"/>
</dbReference>
<dbReference type="Gene3D" id="3.90.950.10">
    <property type="match status" value="1"/>
</dbReference>
<evidence type="ECO:0000256" key="2">
    <source>
        <dbReference type="ARBA" id="ARBA00011738"/>
    </source>
</evidence>
<comment type="catalytic activity">
    <reaction evidence="9 10">
        <text>XTP + H2O = XMP + diphosphate + H(+)</text>
        <dbReference type="Rhea" id="RHEA:28610"/>
        <dbReference type="ChEBI" id="CHEBI:15377"/>
        <dbReference type="ChEBI" id="CHEBI:15378"/>
        <dbReference type="ChEBI" id="CHEBI:33019"/>
        <dbReference type="ChEBI" id="CHEBI:57464"/>
        <dbReference type="ChEBI" id="CHEBI:61314"/>
        <dbReference type="EC" id="3.6.1.66"/>
    </reaction>
</comment>
<comment type="cofactor">
    <cofactor evidence="10">
        <name>Mg(2+)</name>
        <dbReference type="ChEBI" id="CHEBI:18420"/>
    </cofactor>
    <text evidence="10">Binds 1 Mg(2+) ion per subunit.</text>
</comment>
<dbReference type="CDD" id="cd00515">
    <property type="entry name" value="HAM1"/>
    <property type="match status" value="1"/>
</dbReference>
<reference evidence="12 13" key="1">
    <citation type="submission" date="2019-02" db="EMBL/GenBank/DDBJ databases">
        <title>Prokaryotic population dynamics and viral predation in marine succession experiment using metagenomics: the confinement effect.</title>
        <authorList>
            <person name="Haro-Moreno J.M."/>
            <person name="Rodriguez-Valera F."/>
            <person name="Lopez-Perez M."/>
        </authorList>
    </citation>
    <scope>NUCLEOTIDE SEQUENCE [LARGE SCALE GENOMIC DNA]</scope>
    <source>
        <strain evidence="12">MED-G157</strain>
    </source>
</reference>
<comment type="caution">
    <text evidence="10">Lacks conserved residue(s) required for the propagation of feature annotation.</text>
</comment>
<dbReference type="GO" id="GO:0035870">
    <property type="term" value="F:dITP diphosphatase activity"/>
    <property type="evidence" value="ECO:0007669"/>
    <property type="project" value="UniProtKB-UniRule"/>
</dbReference>
<keyword evidence="6 10" id="KW-0460">Magnesium</keyword>
<keyword evidence="4 10" id="KW-0547">Nucleotide-binding</keyword>
<proteinExistence type="inferred from homology"/>
<dbReference type="InterPro" id="IPR029001">
    <property type="entry name" value="ITPase-like_fam"/>
</dbReference>
<evidence type="ECO:0000256" key="4">
    <source>
        <dbReference type="ARBA" id="ARBA00022741"/>
    </source>
</evidence>
<evidence type="ECO:0000256" key="5">
    <source>
        <dbReference type="ARBA" id="ARBA00022801"/>
    </source>
</evidence>
<evidence type="ECO:0000256" key="3">
    <source>
        <dbReference type="ARBA" id="ARBA00022723"/>
    </source>
</evidence>
<keyword evidence="3 10" id="KW-0479">Metal-binding</keyword>
<comment type="similarity">
    <text evidence="1 10 11">Belongs to the HAM1 NTPase family.</text>
</comment>
<dbReference type="NCBIfam" id="TIGR00042">
    <property type="entry name" value="RdgB/HAM1 family non-canonical purine NTP pyrophosphatase"/>
    <property type="match status" value="1"/>
</dbReference>
<dbReference type="Proteomes" id="UP000316199">
    <property type="component" value="Unassembled WGS sequence"/>
</dbReference>
<dbReference type="GO" id="GO:0009117">
    <property type="term" value="P:nucleotide metabolic process"/>
    <property type="evidence" value="ECO:0007669"/>
    <property type="project" value="UniProtKB-KW"/>
</dbReference>
<feature type="binding site" evidence="10">
    <location>
        <position position="173"/>
    </location>
    <ligand>
        <name>substrate</name>
    </ligand>
</feature>
<sequence length="191" mass="21300">MRFLVATNNTHKFREIRELMPDKFELVNQIEFNIPSPKETGLTFIENALIKARHASIKSGLPAIADDSGLAVEALGGKPGIYSSRFGGPTATDNQNTQKLLKEMEGKDNRTACFHCVVVLVRNEFDPVPLVTQGILKGEILITPKGKEGFGYDSIFFLPDIKKTVAELPIHEKNKLSHRAEALRQLTRMIQ</sequence>
<dbReference type="GO" id="GO:0036220">
    <property type="term" value="F:ITP diphosphatase activity"/>
    <property type="evidence" value="ECO:0007669"/>
    <property type="project" value="UniProtKB-UniRule"/>
</dbReference>
<dbReference type="EC" id="3.6.1.66" evidence="10"/>
<dbReference type="AlphaFoldDB" id="A0A520S5C7"/>
<evidence type="ECO:0000313" key="12">
    <source>
        <dbReference type="EMBL" id="RZO77682.1"/>
    </source>
</evidence>
<comment type="catalytic activity">
    <reaction evidence="10">
        <text>ITP + H2O = IMP + diphosphate + H(+)</text>
        <dbReference type="Rhea" id="RHEA:29399"/>
        <dbReference type="ChEBI" id="CHEBI:15377"/>
        <dbReference type="ChEBI" id="CHEBI:15378"/>
        <dbReference type="ChEBI" id="CHEBI:33019"/>
        <dbReference type="ChEBI" id="CHEBI:58053"/>
        <dbReference type="ChEBI" id="CHEBI:61402"/>
        <dbReference type="EC" id="3.6.1.66"/>
    </reaction>
</comment>
<comment type="caution">
    <text evidence="12">The sequence shown here is derived from an EMBL/GenBank/DDBJ whole genome shotgun (WGS) entry which is preliminary data.</text>
</comment>
<comment type="subunit">
    <text evidence="2 10">Homodimer.</text>
</comment>
<comment type="function">
    <text evidence="10">Pyrophosphatase that catalyzes the hydrolysis of nucleoside triphosphates to their monophosphate derivatives, with a high preference for the non-canonical purine nucleotides XTP (xanthosine triphosphate), dITP (deoxyinosine triphosphate) and ITP. Seems to function as a house-cleaning enzyme that removes non-canonical purine nucleotides from the nucleotide pool, thus preventing their incorporation into DNA/RNA and avoiding chromosomal lesions.</text>
</comment>
<dbReference type="InterPro" id="IPR020922">
    <property type="entry name" value="dITP/XTP_pyrophosphatase"/>
</dbReference>
<feature type="binding site" evidence="10">
    <location>
        <position position="67"/>
    </location>
    <ligand>
        <name>Mg(2+)</name>
        <dbReference type="ChEBI" id="CHEBI:18420"/>
    </ligand>
</feature>
<feature type="active site" description="Proton acceptor" evidence="10">
    <location>
        <position position="67"/>
    </location>
</feature>
<evidence type="ECO:0000256" key="1">
    <source>
        <dbReference type="ARBA" id="ARBA00008023"/>
    </source>
</evidence>
<dbReference type="PANTHER" id="PTHR11067">
    <property type="entry name" value="INOSINE TRIPHOSPHATE PYROPHOSPHATASE/HAM1 PROTEIN"/>
    <property type="match status" value="1"/>
</dbReference>
<feature type="binding site" evidence="10">
    <location>
        <begin position="7"/>
        <end position="12"/>
    </location>
    <ligand>
        <name>substrate</name>
    </ligand>
</feature>
<dbReference type="SUPFAM" id="SSF52972">
    <property type="entry name" value="ITPase-like"/>
    <property type="match status" value="1"/>
</dbReference>
<dbReference type="FunFam" id="3.90.950.10:FF:000001">
    <property type="entry name" value="dITP/XTP pyrophosphatase"/>
    <property type="match status" value="1"/>
</dbReference>
<dbReference type="EMBL" id="SHAG01000001">
    <property type="protein sequence ID" value="RZO77682.1"/>
    <property type="molecule type" value="Genomic_DNA"/>
</dbReference>
<dbReference type="GO" id="GO:0000166">
    <property type="term" value="F:nucleotide binding"/>
    <property type="evidence" value="ECO:0007669"/>
    <property type="project" value="UniProtKB-KW"/>
</dbReference>
<evidence type="ECO:0000256" key="8">
    <source>
        <dbReference type="ARBA" id="ARBA00051875"/>
    </source>
</evidence>
<dbReference type="HAMAP" id="MF_01405">
    <property type="entry name" value="Non_canon_purine_NTPase"/>
    <property type="match status" value="1"/>
</dbReference>
<dbReference type="PANTHER" id="PTHR11067:SF9">
    <property type="entry name" value="INOSINE TRIPHOSPHATE PYROPHOSPHATASE"/>
    <property type="match status" value="1"/>
</dbReference>
<evidence type="ECO:0000313" key="13">
    <source>
        <dbReference type="Proteomes" id="UP000316199"/>
    </source>
</evidence>
<name>A0A520S5C7_9GAMM</name>
<dbReference type="GO" id="GO:0009146">
    <property type="term" value="P:purine nucleoside triphosphate catabolic process"/>
    <property type="evidence" value="ECO:0007669"/>
    <property type="project" value="UniProtKB-UniRule"/>
</dbReference>
<comment type="catalytic activity">
    <reaction evidence="8 10">
        <text>dITP + H2O = dIMP + diphosphate + H(+)</text>
        <dbReference type="Rhea" id="RHEA:28342"/>
        <dbReference type="ChEBI" id="CHEBI:15377"/>
        <dbReference type="ChEBI" id="CHEBI:15378"/>
        <dbReference type="ChEBI" id="CHEBI:33019"/>
        <dbReference type="ChEBI" id="CHEBI:61194"/>
        <dbReference type="ChEBI" id="CHEBI:61382"/>
        <dbReference type="EC" id="3.6.1.66"/>
    </reaction>
</comment>
<dbReference type="GO" id="GO:0005829">
    <property type="term" value="C:cytosol"/>
    <property type="evidence" value="ECO:0007669"/>
    <property type="project" value="TreeGrafter"/>
</dbReference>
<evidence type="ECO:0000256" key="9">
    <source>
        <dbReference type="ARBA" id="ARBA00052017"/>
    </source>
</evidence>